<feature type="domain" description="Beta-lactamase-related" evidence="2">
    <location>
        <begin position="25"/>
        <end position="353"/>
    </location>
</feature>
<dbReference type="SUPFAM" id="SSF56601">
    <property type="entry name" value="beta-lactamase/transpeptidase-like"/>
    <property type="match status" value="1"/>
</dbReference>
<feature type="signal peptide" evidence="1">
    <location>
        <begin position="1"/>
        <end position="18"/>
    </location>
</feature>
<sequence>MFIAFAAFALAITSAGSAQIEATLQSRIDAAVEQGAAPGISVAVILPDGDVVCAVAGMADTRTRSPVTCETRFLSGSVGKSVTALLAVQLARNGMLDLDAPVSNWLSDRPWWDRLRNRDAITLRMLPNHSAGVPDYLEDIDYFLAGLTRGDRGFAPDDTIAFVANDRPSGEPGAHYAYSDTHYIMAGLVLEVATGRTYHELLDETGLLDEVMTDTTPLAGRQFDRLADGHVPGLFGRRRTATGHRLHRNLDHEWAAGGLVTTPADLARLFAALGGSGAEADAGHIMRRDINAFNDAGTSGYGLGIFVRRYETGEYRLSHGGDFGGYRSAALYDSETRIALAVQANSKGFEAPDFAYELIEAIAASAD</sequence>
<comment type="caution">
    <text evidence="3">The sequence shown here is derived from an EMBL/GenBank/DDBJ whole genome shotgun (WGS) entry which is preliminary data.</text>
</comment>
<dbReference type="Pfam" id="PF00144">
    <property type="entry name" value="Beta-lactamase"/>
    <property type="match status" value="1"/>
</dbReference>
<dbReference type="GO" id="GO:0016787">
    <property type="term" value="F:hydrolase activity"/>
    <property type="evidence" value="ECO:0007669"/>
    <property type="project" value="UniProtKB-KW"/>
</dbReference>
<keyword evidence="4" id="KW-1185">Reference proteome</keyword>
<proteinExistence type="predicted"/>
<dbReference type="RefSeq" id="WP_330196435.1">
    <property type="nucleotide sequence ID" value="NZ_JAZDRO010000003.1"/>
</dbReference>
<keyword evidence="1" id="KW-0732">Signal</keyword>
<dbReference type="PANTHER" id="PTHR46825">
    <property type="entry name" value="D-ALANYL-D-ALANINE-CARBOXYPEPTIDASE/ENDOPEPTIDASE AMPH"/>
    <property type="match status" value="1"/>
</dbReference>
<feature type="chain" id="PRO_5046787470" evidence="1">
    <location>
        <begin position="19"/>
        <end position="367"/>
    </location>
</feature>
<evidence type="ECO:0000313" key="4">
    <source>
        <dbReference type="Proteomes" id="UP001310692"/>
    </source>
</evidence>
<dbReference type="PANTHER" id="PTHR46825:SF7">
    <property type="entry name" value="D-ALANYL-D-ALANINE CARBOXYPEPTIDASE"/>
    <property type="match status" value="1"/>
</dbReference>
<name>A0ABU7LZB3_9PROT</name>
<organism evidence="3 4">
    <name type="scientific">Hyphobacterium marinum</name>
    <dbReference type="NCBI Taxonomy" id="3116574"/>
    <lineage>
        <taxon>Bacteria</taxon>
        <taxon>Pseudomonadati</taxon>
        <taxon>Pseudomonadota</taxon>
        <taxon>Alphaproteobacteria</taxon>
        <taxon>Maricaulales</taxon>
        <taxon>Maricaulaceae</taxon>
        <taxon>Hyphobacterium</taxon>
    </lineage>
</organism>
<dbReference type="Proteomes" id="UP001310692">
    <property type="component" value="Unassembled WGS sequence"/>
</dbReference>
<dbReference type="InterPro" id="IPR012338">
    <property type="entry name" value="Beta-lactam/transpept-like"/>
</dbReference>
<reference evidence="3 4" key="1">
    <citation type="submission" date="2024-01" db="EMBL/GenBank/DDBJ databases">
        <title>Hyphobacterium bacterium isolated from marine sediment.</title>
        <authorList>
            <person name="Zhao S."/>
        </authorList>
    </citation>
    <scope>NUCLEOTIDE SEQUENCE [LARGE SCALE GENOMIC DNA]</scope>
    <source>
        <strain evidence="3 4">Y60-23</strain>
    </source>
</reference>
<dbReference type="EMBL" id="JAZDRO010000003">
    <property type="protein sequence ID" value="MEE2566883.1"/>
    <property type="molecule type" value="Genomic_DNA"/>
</dbReference>
<evidence type="ECO:0000313" key="3">
    <source>
        <dbReference type="EMBL" id="MEE2566883.1"/>
    </source>
</evidence>
<evidence type="ECO:0000259" key="2">
    <source>
        <dbReference type="Pfam" id="PF00144"/>
    </source>
</evidence>
<evidence type="ECO:0000256" key="1">
    <source>
        <dbReference type="SAM" id="SignalP"/>
    </source>
</evidence>
<dbReference type="Gene3D" id="3.40.710.10">
    <property type="entry name" value="DD-peptidase/beta-lactamase superfamily"/>
    <property type="match status" value="1"/>
</dbReference>
<protein>
    <submittedName>
        <fullName evidence="3">Serine hydrolase domain-containing protein</fullName>
        <ecNumber evidence="3">3.1.1.103</ecNumber>
    </submittedName>
</protein>
<accession>A0ABU7LZB3</accession>
<keyword evidence="3" id="KW-0378">Hydrolase</keyword>
<dbReference type="EC" id="3.1.1.103" evidence="3"/>
<dbReference type="InterPro" id="IPR050491">
    <property type="entry name" value="AmpC-like"/>
</dbReference>
<dbReference type="InterPro" id="IPR001466">
    <property type="entry name" value="Beta-lactam-related"/>
</dbReference>
<gene>
    <name evidence="3" type="ORF">V0U35_09340</name>
</gene>